<dbReference type="SMART" id="SM00670">
    <property type="entry name" value="PINc"/>
    <property type="match status" value="1"/>
</dbReference>
<keyword evidence="5" id="KW-0963">Cytoplasm</keyword>
<dbReference type="InterPro" id="IPR033771">
    <property type="entry name" value="Rrp44_CSD1"/>
</dbReference>
<dbReference type="Gene3D" id="3.40.50.1010">
    <property type="entry name" value="5'-nuclease"/>
    <property type="match status" value="1"/>
</dbReference>
<evidence type="ECO:0000256" key="4">
    <source>
        <dbReference type="ARBA" id="ARBA00005785"/>
    </source>
</evidence>
<keyword evidence="6" id="KW-0698">rRNA processing</keyword>
<dbReference type="GO" id="GO:0000176">
    <property type="term" value="C:nuclear exosome (RNase complex)"/>
    <property type="evidence" value="ECO:0007669"/>
    <property type="project" value="UniProtKB-ARBA"/>
</dbReference>
<dbReference type="SUPFAM" id="SSF88723">
    <property type="entry name" value="PIN domain-like"/>
    <property type="match status" value="1"/>
</dbReference>
<dbReference type="InterPro" id="IPR029060">
    <property type="entry name" value="PIN-like_dom_sf"/>
</dbReference>
<evidence type="ECO:0000256" key="15">
    <source>
        <dbReference type="ARBA" id="ARBA00077930"/>
    </source>
</evidence>
<dbReference type="InterPro" id="IPR050180">
    <property type="entry name" value="RNR_Ribonuclease"/>
</dbReference>
<dbReference type="PROSITE" id="PS01175">
    <property type="entry name" value="RIBONUCLEASE_II"/>
    <property type="match status" value="1"/>
</dbReference>
<organism evidence="20">
    <name type="scientific">Amphimedon queenslandica</name>
    <name type="common">Sponge</name>
    <dbReference type="NCBI Taxonomy" id="400682"/>
    <lineage>
        <taxon>Eukaryota</taxon>
        <taxon>Metazoa</taxon>
        <taxon>Porifera</taxon>
        <taxon>Demospongiae</taxon>
        <taxon>Heteroscleromorpha</taxon>
        <taxon>Haplosclerida</taxon>
        <taxon>Niphatidae</taxon>
        <taxon>Amphimedon</taxon>
    </lineage>
</organism>
<dbReference type="InParanoid" id="A0A1X7VTN2"/>
<evidence type="ECO:0000256" key="5">
    <source>
        <dbReference type="ARBA" id="ARBA00022490"/>
    </source>
</evidence>
<gene>
    <name evidence="20" type="primary">100637401</name>
</gene>
<evidence type="ECO:0000259" key="18">
    <source>
        <dbReference type="SMART" id="SM00670"/>
    </source>
</evidence>
<keyword evidence="13" id="KW-0539">Nucleus</keyword>
<dbReference type="SUPFAM" id="SSF50249">
    <property type="entry name" value="Nucleic acid-binding proteins"/>
    <property type="match status" value="3"/>
</dbReference>
<dbReference type="Gene3D" id="2.40.50.700">
    <property type="match status" value="1"/>
</dbReference>
<dbReference type="Pfam" id="PF17215">
    <property type="entry name" value="Rrp44_S1"/>
    <property type="match status" value="1"/>
</dbReference>
<evidence type="ECO:0000256" key="17">
    <source>
        <dbReference type="SAM" id="MobiDB-lite"/>
    </source>
</evidence>
<dbReference type="Proteomes" id="UP000007879">
    <property type="component" value="Unassembled WGS sequence"/>
</dbReference>
<dbReference type="OMA" id="GQVMRNN"/>
<evidence type="ECO:0000259" key="19">
    <source>
        <dbReference type="SMART" id="SM00955"/>
    </source>
</evidence>
<dbReference type="FunFam" id="2.40.50.700:FF:000001">
    <property type="entry name" value="Exosome complex exonuclease exoribonuclease (Rrp44)"/>
    <property type="match status" value="1"/>
</dbReference>
<sequence length="948" mass="107022">MLTSKTFVKKTKKGNVLKVVREHYLRDDVHCGVRDCSLCKDCPDGPSLDPSPLTHSTLCQYPHFLLPDTNICLHQIDFLEDPSVHNVILTQVVLQEVRNINPGIHRRLRDIVSNKARKFYVFSNEHHKEAYVERRENEGANDRNDRAIRACCQWYNIHLAKGLETTPPPRVILLTNDRENKRRASAAGIESYTVLEYVQSLTVSSHLLDRLATIADGEDSDKSSTRKKVYFPEHLALSVIQRGLKTGKYLQGAFRGSRENYLEGFVSIPSLEKWVLVQGLENMNRAVHDDVVAVELFPESSWTSPCGIIEADLTSNKEEEETDTAQLPAGKTSDPSLVQPTGKVVGIIKRNWRPYCGTLLPLQDMKGFRHTFVPAERRIPRIRIETRQGPNLLGKRIMVSIDAWSRLARFPSGHFVKELGPIGDRETENEVLLLEHDVPHLPFSPAVLKDLPQTPWVITDEEISKRLDLRHLSICSVDPPGCTDIDDALHYRELDNGNVEVGVHIADVSHFIRPKTALDEEASNRGTTVYLAEKRIDMVPELLSSNLCSLRSGEERLAFSVLWEMSPDDAHIVSTRFVKTVIESKESLTYAEAQMKIDDKSLRDDVTTSLRGLNSLAKILKGRRLEAGALTLASPEIRFEIDSETHDPIDLINKELKETNSLVEEFMLLANVSVAEAIYEAFPDCALLRRHPPPPTSNYDILLKAAKGKGFDLIVDSAKSLADSLEMARIPDNEYFNTLLRIMATRCMMQAVYFCSGSITYKEYHHYGLAAPIYTHFTSPIRRYSDIIVHRLLAVSIDSDVTYPLLLDKHHTQQLSNHLNHRHKMAQYAQRSSVSLHTHLFFKEKDKVEDGFVLLVRRNAIQVIIPAYGIEGSIFFDEHGQSALQYDESLLSLTVSGTKFCLFDKVVVRIAVEKKDLQTSKLALCLVSPVISGSNGVESLKAKKKKHK</sequence>
<evidence type="ECO:0000256" key="10">
    <source>
        <dbReference type="ARBA" id="ARBA00022835"/>
    </source>
</evidence>
<dbReference type="Pfam" id="PF13638">
    <property type="entry name" value="PIN_4"/>
    <property type="match status" value="1"/>
</dbReference>
<dbReference type="OrthoDB" id="372421at2759"/>
<dbReference type="eggNOG" id="KOG2102">
    <property type="taxonomic scope" value="Eukaryota"/>
</dbReference>
<dbReference type="GO" id="GO:0000177">
    <property type="term" value="C:cytoplasmic exosome (RNase complex)"/>
    <property type="evidence" value="ECO:0007669"/>
    <property type="project" value="TreeGrafter"/>
</dbReference>
<dbReference type="InterPro" id="IPR022966">
    <property type="entry name" value="RNase_II/R_CS"/>
</dbReference>
<evidence type="ECO:0000256" key="6">
    <source>
        <dbReference type="ARBA" id="ARBA00022552"/>
    </source>
</evidence>
<dbReference type="InterPro" id="IPR001900">
    <property type="entry name" value="RNase_II/R"/>
</dbReference>
<evidence type="ECO:0000256" key="16">
    <source>
        <dbReference type="RuleBase" id="RU003901"/>
    </source>
</evidence>
<name>A0A1X7VTN2_AMPQE</name>
<feature type="domain" description="RNB" evidence="19">
    <location>
        <begin position="466"/>
        <end position="799"/>
    </location>
</feature>
<dbReference type="GO" id="GO:0071034">
    <property type="term" value="P:CUT catabolic process"/>
    <property type="evidence" value="ECO:0007669"/>
    <property type="project" value="UniProtKB-ARBA"/>
</dbReference>
<dbReference type="GO" id="GO:0003723">
    <property type="term" value="F:RNA binding"/>
    <property type="evidence" value="ECO:0007669"/>
    <property type="project" value="UniProtKB-KW"/>
</dbReference>
<dbReference type="STRING" id="400682.A0A1X7VTN2"/>
<proteinExistence type="inferred from homology"/>
<evidence type="ECO:0000256" key="12">
    <source>
        <dbReference type="ARBA" id="ARBA00022884"/>
    </source>
</evidence>
<keyword evidence="7" id="KW-0540">Nuclease</keyword>
<dbReference type="Pfam" id="PF17216">
    <property type="entry name" value="Rrp44_CSD1"/>
    <property type="match status" value="1"/>
</dbReference>
<keyword evidence="21" id="KW-1185">Reference proteome</keyword>
<reference evidence="20" key="2">
    <citation type="submission" date="2017-05" db="UniProtKB">
        <authorList>
            <consortium name="EnsemblMetazoa"/>
        </authorList>
    </citation>
    <scope>IDENTIFICATION</scope>
</reference>
<evidence type="ECO:0000256" key="11">
    <source>
        <dbReference type="ARBA" id="ARBA00022839"/>
    </source>
</evidence>
<keyword evidence="12" id="KW-0694">RNA-binding</keyword>
<dbReference type="PANTHER" id="PTHR23355">
    <property type="entry name" value="RIBONUCLEASE"/>
    <property type="match status" value="1"/>
</dbReference>
<keyword evidence="9" id="KW-0378">Hydrolase</keyword>
<dbReference type="Pfam" id="PF17849">
    <property type="entry name" value="OB_Dis3"/>
    <property type="match status" value="1"/>
</dbReference>
<dbReference type="InterPro" id="IPR033770">
    <property type="entry name" value="RRP44_S1"/>
</dbReference>
<dbReference type="PANTHER" id="PTHR23355:SF35">
    <property type="entry name" value="EXOSOME COMPLEX EXONUCLEASE RRP44"/>
    <property type="match status" value="1"/>
</dbReference>
<evidence type="ECO:0000256" key="3">
    <source>
        <dbReference type="ARBA" id="ARBA00004604"/>
    </source>
</evidence>
<feature type="region of interest" description="Disordered" evidence="17">
    <location>
        <begin position="314"/>
        <end position="335"/>
    </location>
</feature>
<dbReference type="SMART" id="SM00955">
    <property type="entry name" value="RNB"/>
    <property type="match status" value="1"/>
</dbReference>
<evidence type="ECO:0000256" key="13">
    <source>
        <dbReference type="ARBA" id="ARBA00023242"/>
    </source>
</evidence>
<dbReference type="Gene3D" id="2.40.50.690">
    <property type="match status" value="1"/>
</dbReference>
<evidence type="ECO:0000256" key="7">
    <source>
        <dbReference type="ARBA" id="ARBA00022722"/>
    </source>
</evidence>
<dbReference type="Pfam" id="PF00773">
    <property type="entry name" value="RNB"/>
    <property type="match status" value="1"/>
</dbReference>
<evidence type="ECO:0000256" key="14">
    <source>
        <dbReference type="ARBA" id="ARBA00077221"/>
    </source>
</evidence>
<comment type="subcellular location">
    <subcellularLocation>
        <location evidence="2">Cytoplasm</location>
    </subcellularLocation>
    <subcellularLocation>
        <location evidence="3">Nucleus</location>
        <location evidence="3">Nucleolus</location>
    </subcellularLocation>
</comment>
<dbReference type="EnsemblMetazoa" id="Aqu2.1.43701_001">
    <property type="protein sequence ID" value="Aqu2.1.43701_001"/>
    <property type="gene ID" value="Aqu2.1.43701"/>
</dbReference>
<comment type="similarity">
    <text evidence="4 16">Belongs to the RNR ribonuclease family.</text>
</comment>
<dbReference type="EnsemblMetazoa" id="XM_003382664.3">
    <property type="protein sequence ID" value="XP_003382712.1"/>
    <property type="gene ID" value="LOC100637401"/>
</dbReference>
<dbReference type="Gene3D" id="2.40.50.140">
    <property type="entry name" value="Nucleic acid-binding proteins"/>
    <property type="match status" value="1"/>
</dbReference>
<keyword evidence="8" id="KW-0255">Endonuclease</keyword>
<dbReference type="GO" id="GO:0071031">
    <property type="term" value="P:nuclear mRNA surveillance of mRNA 3'-end processing"/>
    <property type="evidence" value="ECO:0007669"/>
    <property type="project" value="TreeGrafter"/>
</dbReference>
<evidence type="ECO:0000256" key="2">
    <source>
        <dbReference type="ARBA" id="ARBA00004496"/>
    </source>
</evidence>
<dbReference type="GO" id="GO:0004519">
    <property type="term" value="F:endonuclease activity"/>
    <property type="evidence" value="ECO:0007669"/>
    <property type="project" value="UniProtKB-KW"/>
</dbReference>
<keyword evidence="10" id="KW-0271">Exosome</keyword>
<dbReference type="GO" id="GO:0000175">
    <property type="term" value="F:3'-5'-RNA exonuclease activity"/>
    <property type="evidence" value="ECO:0007669"/>
    <property type="project" value="TreeGrafter"/>
</dbReference>
<evidence type="ECO:0000256" key="9">
    <source>
        <dbReference type="ARBA" id="ARBA00022801"/>
    </source>
</evidence>
<comment type="cofactor">
    <cofactor evidence="1">
        <name>Mg(2+)</name>
        <dbReference type="ChEBI" id="CHEBI:18420"/>
    </cofactor>
</comment>
<evidence type="ECO:0000313" key="20">
    <source>
        <dbReference type="EnsemblMetazoa" id="Aqu2.1.43701_001"/>
    </source>
</evidence>
<dbReference type="FunFam" id="2.40.50.690:FF:000010">
    <property type="entry name" value="Rrp44p homologue, putative"/>
    <property type="match status" value="1"/>
</dbReference>
<evidence type="ECO:0000256" key="8">
    <source>
        <dbReference type="ARBA" id="ARBA00022759"/>
    </source>
</evidence>
<dbReference type="GO" id="GO:0005730">
    <property type="term" value="C:nucleolus"/>
    <property type="evidence" value="ECO:0007669"/>
    <property type="project" value="UniProtKB-SubCell"/>
</dbReference>
<reference evidence="21" key="1">
    <citation type="journal article" date="2010" name="Nature">
        <title>The Amphimedon queenslandica genome and the evolution of animal complexity.</title>
        <authorList>
            <person name="Srivastava M."/>
            <person name="Simakov O."/>
            <person name="Chapman J."/>
            <person name="Fahey B."/>
            <person name="Gauthier M.E."/>
            <person name="Mitros T."/>
            <person name="Richards G.S."/>
            <person name="Conaco C."/>
            <person name="Dacre M."/>
            <person name="Hellsten U."/>
            <person name="Larroux C."/>
            <person name="Putnam N.H."/>
            <person name="Stanke M."/>
            <person name="Adamska M."/>
            <person name="Darling A."/>
            <person name="Degnan S.M."/>
            <person name="Oakley T.H."/>
            <person name="Plachetzki D.C."/>
            <person name="Zhai Y."/>
            <person name="Adamski M."/>
            <person name="Calcino A."/>
            <person name="Cummins S.F."/>
            <person name="Goodstein D.M."/>
            <person name="Harris C."/>
            <person name="Jackson D.J."/>
            <person name="Leys S.P."/>
            <person name="Shu S."/>
            <person name="Woodcroft B.J."/>
            <person name="Vervoort M."/>
            <person name="Kosik K.S."/>
            <person name="Manning G."/>
            <person name="Degnan B.M."/>
            <person name="Rokhsar D.S."/>
        </authorList>
    </citation>
    <scope>NUCLEOTIDE SEQUENCE [LARGE SCALE GENOMIC DNA]</scope>
</reference>
<dbReference type="CDD" id="cd09862">
    <property type="entry name" value="PIN_Rrp44-like"/>
    <property type="match status" value="1"/>
</dbReference>
<dbReference type="GO" id="GO:0016075">
    <property type="term" value="P:rRNA catabolic process"/>
    <property type="evidence" value="ECO:0007669"/>
    <property type="project" value="TreeGrafter"/>
</dbReference>
<dbReference type="InterPro" id="IPR041505">
    <property type="entry name" value="Dis3_CSD2"/>
</dbReference>
<evidence type="ECO:0000256" key="1">
    <source>
        <dbReference type="ARBA" id="ARBA00001946"/>
    </source>
</evidence>
<dbReference type="AlphaFoldDB" id="A0A1X7VTN2"/>
<feature type="domain" description="PIN" evidence="18">
    <location>
        <begin position="63"/>
        <end position="182"/>
    </location>
</feature>
<accession>A0A1X7VTN2</accession>
<keyword evidence="11" id="KW-0269">Exonuclease</keyword>
<dbReference type="InterPro" id="IPR012340">
    <property type="entry name" value="NA-bd_OB-fold"/>
</dbReference>
<protein>
    <recommendedName>
        <fullName evidence="14">Protein DIS3 homolog</fullName>
    </recommendedName>
    <alternativeName>
        <fullName evidence="15">Ribosomal RNA-processing protein 44</fullName>
    </alternativeName>
</protein>
<dbReference type="KEGG" id="aqu:100637401"/>
<dbReference type="FunFam" id="3.40.50.1010:FF:000010">
    <property type="entry name" value="Exosome complex exonuclease DIS3"/>
    <property type="match status" value="1"/>
</dbReference>
<dbReference type="GO" id="GO:0006364">
    <property type="term" value="P:rRNA processing"/>
    <property type="evidence" value="ECO:0007669"/>
    <property type="project" value="UniProtKB-KW"/>
</dbReference>
<dbReference type="InterPro" id="IPR002716">
    <property type="entry name" value="PIN_dom"/>
</dbReference>
<evidence type="ECO:0000313" key="21">
    <source>
        <dbReference type="Proteomes" id="UP000007879"/>
    </source>
</evidence>